<feature type="region of interest" description="Disordered" evidence="3">
    <location>
        <begin position="1"/>
        <end position="32"/>
    </location>
</feature>
<evidence type="ECO:0000313" key="6">
    <source>
        <dbReference type="Proteomes" id="UP000185663"/>
    </source>
</evidence>
<feature type="binding site" evidence="2">
    <location>
        <begin position="235"/>
        <end position="242"/>
    </location>
    <ligand>
        <name>ATP</name>
        <dbReference type="ChEBI" id="CHEBI:30616"/>
    </ligand>
</feature>
<keyword evidence="6" id="KW-1185">Reference proteome</keyword>
<evidence type="ECO:0000259" key="4">
    <source>
        <dbReference type="PROSITE" id="PS51459"/>
    </source>
</evidence>
<dbReference type="STRING" id="545619.SAMN04489860_1690"/>
<evidence type="ECO:0000256" key="3">
    <source>
        <dbReference type="SAM" id="MobiDB-lite"/>
    </source>
</evidence>
<gene>
    <name evidence="5" type="ORF">SAMN04489860_1690</name>
</gene>
<dbReference type="InterPro" id="IPR036388">
    <property type="entry name" value="WH-like_DNA-bd_sf"/>
</dbReference>
<feature type="domain" description="Fido" evidence="4">
    <location>
        <begin position="149"/>
        <end position="294"/>
    </location>
</feature>
<dbReference type="InterPro" id="IPR036597">
    <property type="entry name" value="Fido-like_dom_sf"/>
</dbReference>
<dbReference type="PANTHER" id="PTHR13504:SF38">
    <property type="entry name" value="FIDO DOMAIN-CONTAINING PROTEIN"/>
    <property type="match status" value="1"/>
</dbReference>
<sequence length="411" mass="43827">MIECYGDEMSSASTPWPATAGEEHRWRSSLPPEALSRSAAERLRRPYTSAVVPRIADTDVRVPRATAAAAEEASRLIGDFDQEVGRNVAPFAAVLLRSESASSSQIENLTSGARQIALAEIGEDARANAQQIVGNVRAMTAAVNLSEGVDITGILTMHDALMSPAPYAGELRTEQVWIGGTAYSPHDAVFTPPHHDRLTDDLADLVAFARRTDVPALTHAAVAHAQFETIHPFVDGNGRTGRALIHALLRHRGLTRTVTVPVSAGLLVDTEGYFSALTAFRAGDAAPIVDALSAAAVLSVSNGRRLVADLLDARATWAANLTARADSAAWPLLDVVLRHPVLGTELVREQLGVTQPNARRAIDRLVDAGALVEVGGRRRSILWQAPQVLTALDEFAARAGRRRLGSPASVD</sequence>
<dbReference type="InterPro" id="IPR040198">
    <property type="entry name" value="Fido_containing"/>
</dbReference>
<dbReference type="PROSITE" id="PS51459">
    <property type="entry name" value="FIDO"/>
    <property type="match status" value="1"/>
</dbReference>
<feature type="active site" evidence="1">
    <location>
        <position position="231"/>
    </location>
</feature>
<protein>
    <submittedName>
        <fullName evidence="5">Fic family protein</fullName>
    </submittedName>
</protein>
<dbReference type="Gene3D" id="1.10.3290.10">
    <property type="entry name" value="Fido-like domain"/>
    <property type="match status" value="1"/>
</dbReference>
<dbReference type="Gene3D" id="1.10.10.10">
    <property type="entry name" value="Winged helix-like DNA-binding domain superfamily/Winged helix DNA-binding domain"/>
    <property type="match status" value="1"/>
</dbReference>
<keyword evidence="2" id="KW-0547">Nucleotide-binding</keyword>
<proteinExistence type="predicted"/>
<organism evidence="5 6">
    <name type="scientific">Paraoerskovia marina</name>
    <dbReference type="NCBI Taxonomy" id="545619"/>
    <lineage>
        <taxon>Bacteria</taxon>
        <taxon>Bacillati</taxon>
        <taxon>Actinomycetota</taxon>
        <taxon>Actinomycetes</taxon>
        <taxon>Micrococcales</taxon>
        <taxon>Cellulomonadaceae</taxon>
        <taxon>Paraoerskovia</taxon>
    </lineage>
</organism>
<evidence type="ECO:0000256" key="2">
    <source>
        <dbReference type="PIRSR" id="PIRSR640198-2"/>
    </source>
</evidence>
<dbReference type="GO" id="GO:0005524">
    <property type="term" value="F:ATP binding"/>
    <property type="evidence" value="ECO:0007669"/>
    <property type="project" value="UniProtKB-KW"/>
</dbReference>
<dbReference type="eggNOG" id="COG3177">
    <property type="taxonomic scope" value="Bacteria"/>
</dbReference>
<dbReference type="EMBL" id="LT629776">
    <property type="protein sequence ID" value="SDS50076.1"/>
    <property type="molecule type" value="Genomic_DNA"/>
</dbReference>
<accession>A0A1H1SQR8</accession>
<name>A0A1H1SQR8_9CELL</name>
<dbReference type="InterPro" id="IPR003812">
    <property type="entry name" value="Fido"/>
</dbReference>
<evidence type="ECO:0000256" key="1">
    <source>
        <dbReference type="PIRSR" id="PIRSR640198-1"/>
    </source>
</evidence>
<evidence type="ECO:0000313" key="5">
    <source>
        <dbReference type="EMBL" id="SDS50076.1"/>
    </source>
</evidence>
<dbReference type="Pfam" id="PF02661">
    <property type="entry name" value="Fic"/>
    <property type="match status" value="1"/>
</dbReference>
<dbReference type="AlphaFoldDB" id="A0A1H1SQR8"/>
<dbReference type="SUPFAM" id="SSF140931">
    <property type="entry name" value="Fic-like"/>
    <property type="match status" value="1"/>
</dbReference>
<keyword evidence="2" id="KW-0067">ATP-binding</keyword>
<dbReference type="PANTHER" id="PTHR13504">
    <property type="entry name" value="FIDO DOMAIN-CONTAINING PROTEIN DDB_G0283145"/>
    <property type="match status" value="1"/>
</dbReference>
<reference evidence="5 6" key="1">
    <citation type="submission" date="2016-10" db="EMBL/GenBank/DDBJ databases">
        <authorList>
            <person name="de Groot N.N."/>
        </authorList>
    </citation>
    <scope>NUCLEOTIDE SEQUENCE [LARGE SCALE GENOMIC DNA]</scope>
    <source>
        <strain evidence="5 6">DSM 22126</strain>
    </source>
</reference>
<dbReference type="Proteomes" id="UP000185663">
    <property type="component" value="Chromosome I"/>
</dbReference>